<dbReference type="AlphaFoldDB" id="K2QET1"/>
<dbReference type="SUPFAM" id="SSF56349">
    <property type="entry name" value="DNA breaking-rejoining enzymes"/>
    <property type="match status" value="1"/>
</dbReference>
<accession>K2QET1</accession>
<dbReference type="PROSITE" id="PS51898">
    <property type="entry name" value="TYR_RECOMBINASE"/>
    <property type="match status" value="1"/>
</dbReference>
<proteinExistence type="predicted"/>
<reference evidence="3 4" key="1">
    <citation type="journal article" date="2012" name="J. Bacteriol.">
        <title>Draft genome sequence of Methanobacterium formicicum DSM 3637, an archaebacterium isolated from the methane producer amoeba Pelomyxa palustris.</title>
        <authorList>
            <person name="Gutierrez G."/>
        </authorList>
    </citation>
    <scope>NUCLEOTIDE SEQUENCE [LARGE SCALE GENOMIC DNA]</scope>
    <source>
        <strain evidence="4">DSM 3637 / PP1</strain>
    </source>
</reference>
<dbReference type="EMBL" id="AMPO01000002">
    <property type="protein sequence ID" value="EKF86601.1"/>
    <property type="molecule type" value="Genomic_DNA"/>
</dbReference>
<dbReference type="InterPro" id="IPR011010">
    <property type="entry name" value="DNA_brk_join_enz"/>
</dbReference>
<organism evidence="3 4">
    <name type="scientific">Methanobacterium formicicum (strain DSM 3637 / PP1)</name>
    <dbReference type="NCBI Taxonomy" id="1204725"/>
    <lineage>
        <taxon>Archaea</taxon>
        <taxon>Methanobacteriati</taxon>
        <taxon>Methanobacteriota</taxon>
        <taxon>Methanomada group</taxon>
        <taxon>Methanobacteria</taxon>
        <taxon>Methanobacteriales</taxon>
        <taxon>Methanobacteriaceae</taxon>
        <taxon>Methanobacterium</taxon>
    </lineage>
</organism>
<evidence type="ECO:0000313" key="4">
    <source>
        <dbReference type="Proteomes" id="UP000007360"/>
    </source>
</evidence>
<evidence type="ECO:0000259" key="2">
    <source>
        <dbReference type="PROSITE" id="PS51898"/>
    </source>
</evidence>
<name>K2QET1_METFP</name>
<gene>
    <name evidence="3" type="ORF">A994_03933</name>
</gene>
<dbReference type="Proteomes" id="UP000007360">
    <property type="component" value="Unassembled WGS sequence"/>
</dbReference>
<dbReference type="GO" id="GO:0015074">
    <property type="term" value="P:DNA integration"/>
    <property type="evidence" value="ECO:0007669"/>
    <property type="project" value="InterPro"/>
</dbReference>
<keyword evidence="1" id="KW-0233">DNA recombination</keyword>
<dbReference type="GO" id="GO:0006310">
    <property type="term" value="P:DNA recombination"/>
    <property type="evidence" value="ECO:0007669"/>
    <property type="project" value="UniProtKB-KW"/>
</dbReference>
<keyword evidence="4" id="KW-1185">Reference proteome</keyword>
<dbReference type="GO" id="GO:0003677">
    <property type="term" value="F:DNA binding"/>
    <property type="evidence" value="ECO:0007669"/>
    <property type="project" value="InterPro"/>
</dbReference>
<evidence type="ECO:0000256" key="1">
    <source>
        <dbReference type="ARBA" id="ARBA00023172"/>
    </source>
</evidence>
<dbReference type="InterPro" id="IPR013762">
    <property type="entry name" value="Integrase-like_cat_sf"/>
</dbReference>
<dbReference type="Pfam" id="PF00589">
    <property type="entry name" value="Phage_integrase"/>
    <property type="match status" value="1"/>
</dbReference>
<sequence>MKKEIYETEDVMTCECLHKNAMMWLMGTSGMRVADLCQLDYFDFLSSIADYFQGSSTSPFRINKIYEQIRSRDDIIGTWELYNKKTGAPYVTFSTPKTIHAIMDSLYLRKGSRQIDQNEPLFVGLNGKRITPEEVTANITNFGDQVGLDIKPQHLRELFVDRLTSAGIPNEIIKLFLGHKIIPSTISYVACHREALISDYKKAFISSAPEEVVLKVPIEQYKYFLDEMRIG</sequence>
<evidence type="ECO:0000313" key="3">
    <source>
        <dbReference type="EMBL" id="EKF86601.1"/>
    </source>
</evidence>
<dbReference type="PATRIC" id="fig|1204725.3.peg.791"/>
<comment type="caution">
    <text evidence="3">The sequence shown here is derived from an EMBL/GenBank/DDBJ whole genome shotgun (WGS) entry which is preliminary data.</text>
</comment>
<dbReference type="OrthoDB" id="71463at2157"/>
<dbReference type="InterPro" id="IPR002104">
    <property type="entry name" value="Integrase_catalytic"/>
</dbReference>
<dbReference type="Gene3D" id="1.10.443.10">
    <property type="entry name" value="Intergrase catalytic core"/>
    <property type="match status" value="1"/>
</dbReference>
<feature type="domain" description="Tyr recombinase" evidence="2">
    <location>
        <begin position="1"/>
        <end position="201"/>
    </location>
</feature>
<protein>
    <submittedName>
        <fullName evidence="3">Integrase family protein</fullName>
    </submittedName>
</protein>
<dbReference type="RefSeq" id="WP_004029993.1">
    <property type="nucleotide sequence ID" value="NZ_AMPO01000002.1"/>
</dbReference>